<evidence type="ECO:0000256" key="1">
    <source>
        <dbReference type="ARBA" id="ARBA00022450"/>
    </source>
</evidence>
<dbReference type="PANTHER" id="PTHR43775">
    <property type="entry name" value="FATTY ACID SYNTHASE"/>
    <property type="match status" value="1"/>
</dbReference>
<dbReference type="Pfam" id="PF21089">
    <property type="entry name" value="PKS_DH_N"/>
    <property type="match status" value="1"/>
</dbReference>
<dbReference type="SUPFAM" id="SSF47336">
    <property type="entry name" value="ACP-like"/>
    <property type="match status" value="1"/>
</dbReference>
<evidence type="ECO:0000313" key="11">
    <source>
        <dbReference type="EMBL" id="PZQ51495.1"/>
    </source>
</evidence>
<accession>A0A2W5NKY1</accession>
<feature type="active site" description="Proton acceptor; for dehydratase activity" evidence="7">
    <location>
        <position position="1395"/>
    </location>
</feature>
<dbReference type="Gene3D" id="3.30.70.250">
    <property type="entry name" value="Malonyl-CoA ACP transacylase, ACP-binding"/>
    <property type="match status" value="1"/>
</dbReference>
<dbReference type="Gene3D" id="3.40.50.720">
    <property type="entry name" value="NAD(P)-binding Rossmann-like Domain"/>
    <property type="match status" value="1"/>
</dbReference>
<dbReference type="InterPro" id="IPR014030">
    <property type="entry name" value="Ketoacyl_synth_N"/>
</dbReference>
<evidence type="ECO:0000313" key="12">
    <source>
        <dbReference type="Proteomes" id="UP000249185"/>
    </source>
</evidence>
<dbReference type="EMBL" id="QFPW01000002">
    <property type="protein sequence ID" value="PZQ51495.1"/>
    <property type="molecule type" value="Genomic_DNA"/>
</dbReference>
<dbReference type="SUPFAM" id="SSF51735">
    <property type="entry name" value="NAD(P)-binding Rossmann-fold domains"/>
    <property type="match status" value="2"/>
</dbReference>
<proteinExistence type="predicted"/>
<dbReference type="InterPro" id="IPR014031">
    <property type="entry name" value="Ketoacyl_synth_C"/>
</dbReference>
<dbReference type="Gene3D" id="3.10.129.110">
    <property type="entry name" value="Polyketide synthase dehydratase"/>
    <property type="match status" value="1"/>
</dbReference>
<dbReference type="InterPro" id="IPR050091">
    <property type="entry name" value="PKS_NRPS_Biosynth_Enz"/>
</dbReference>
<dbReference type="Gene3D" id="3.40.366.10">
    <property type="entry name" value="Malonyl-Coenzyme A Acyl Carrier Protein, domain 2"/>
    <property type="match status" value="1"/>
</dbReference>
<dbReference type="SMART" id="SM00823">
    <property type="entry name" value="PKS_PP"/>
    <property type="match status" value="1"/>
</dbReference>
<dbReference type="InterPro" id="IPR049552">
    <property type="entry name" value="PKS_DH_N"/>
</dbReference>
<protein>
    <submittedName>
        <fullName evidence="11">Polyketide synthase</fullName>
    </submittedName>
</protein>
<dbReference type="Pfam" id="PF02801">
    <property type="entry name" value="Ketoacyl-synt_C"/>
    <property type="match status" value="1"/>
</dbReference>
<organism evidence="11 12">
    <name type="scientific">Rhodovulum sulfidophilum</name>
    <name type="common">Rhodobacter sulfidophilus</name>
    <dbReference type="NCBI Taxonomy" id="35806"/>
    <lineage>
        <taxon>Bacteria</taxon>
        <taxon>Pseudomonadati</taxon>
        <taxon>Pseudomonadota</taxon>
        <taxon>Alphaproteobacteria</taxon>
        <taxon>Rhodobacterales</taxon>
        <taxon>Paracoccaceae</taxon>
        <taxon>Rhodovulum</taxon>
    </lineage>
</organism>
<evidence type="ECO:0000256" key="4">
    <source>
        <dbReference type="ARBA" id="ARBA00022832"/>
    </source>
</evidence>
<keyword evidence="5" id="KW-0443">Lipid metabolism</keyword>
<dbReference type="InterPro" id="IPR020806">
    <property type="entry name" value="PKS_PP-bd"/>
</dbReference>
<dbReference type="FunFam" id="1.10.1200.10:FF:000016">
    <property type="entry name" value="Non-ribosomal peptide synthase"/>
    <property type="match status" value="1"/>
</dbReference>
<feature type="region of interest" description="N-terminal hotdog fold" evidence="7">
    <location>
        <begin position="1364"/>
        <end position="1489"/>
    </location>
</feature>
<dbReference type="GO" id="GO:0005886">
    <property type="term" value="C:plasma membrane"/>
    <property type="evidence" value="ECO:0007669"/>
    <property type="project" value="TreeGrafter"/>
</dbReference>
<dbReference type="Pfam" id="PF08659">
    <property type="entry name" value="KR"/>
    <property type="match status" value="1"/>
</dbReference>
<dbReference type="InterPro" id="IPR020807">
    <property type="entry name" value="PKS_DH"/>
</dbReference>
<dbReference type="SUPFAM" id="SSF52151">
    <property type="entry name" value="FabD/lysophospholipase-like"/>
    <property type="match status" value="1"/>
</dbReference>
<dbReference type="Gene3D" id="3.40.47.10">
    <property type="match status" value="1"/>
</dbReference>
<dbReference type="GO" id="GO:0004312">
    <property type="term" value="F:fatty acid synthase activity"/>
    <property type="evidence" value="ECO:0007669"/>
    <property type="project" value="TreeGrafter"/>
</dbReference>
<dbReference type="InterPro" id="IPR029058">
    <property type="entry name" value="AB_hydrolase_fold"/>
</dbReference>
<dbReference type="Gene3D" id="3.30.70.3290">
    <property type="match status" value="1"/>
</dbReference>
<feature type="domain" description="Ketosynthase family 3 (KS3)" evidence="9">
    <location>
        <begin position="4"/>
        <end position="432"/>
    </location>
</feature>
<dbReference type="PROSITE" id="PS52004">
    <property type="entry name" value="KS3_2"/>
    <property type="match status" value="1"/>
</dbReference>
<dbReference type="FunFam" id="3.40.47.10:FF:000042">
    <property type="entry name" value="Polyketide synthase Pks13"/>
    <property type="match status" value="1"/>
</dbReference>
<name>A0A2W5NKY1_RHOSU</name>
<dbReference type="InterPro" id="IPR057326">
    <property type="entry name" value="KR_dom"/>
</dbReference>
<dbReference type="PROSITE" id="PS00606">
    <property type="entry name" value="KS3_1"/>
    <property type="match status" value="1"/>
</dbReference>
<dbReference type="Proteomes" id="UP000249185">
    <property type="component" value="Unassembled WGS sequence"/>
</dbReference>
<evidence type="ECO:0000256" key="2">
    <source>
        <dbReference type="ARBA" id="ARBA00022553"/>
    </source>
</evidence>
<dbReference type="InterPro" id="IPR020841">
    <property type="entry name" value="PKS_Beta-ketoAc_synthase_dom"/>
</dbReference>
<dbReference type="GO" id="GO:0005737">
    <property type="term" value="C:cytoplasm"/>
    <property type="evidence" value="ECO:0007669"/>
    <property type="project" value="TreeGrafter"/>
</dbReference>
<dbReference type="SUPFAM" id="SSF53901">
    <property type="entry name" value="Thiolase-like"/>
    <property type="match status" value="1"/>
</dbReference>
<keyword evidence="4" id="KW-0276">Fatty acid metabolism</keyword>
<dbReference type="GO" id="GO:0004315">
    <property type="term" value="F:3-oxoacyl-[acyl-carrier-protein] synthase activity"/>
    <property type="evidence" value="ECO:0007669"/>
    <property type="project" value="InterPro"/>
</dbReference>
<dbReference type="CDD" id="cd08953">
    <property type="entry name" value="KR_2_SDR_x"/>
    <property type="match status" value="1"/>
</dbReference>
<comment type="caution">
    <text evidence="11">The sequence shown here is derived from an EMBL/GenBank/DDBJ whole genome shotgun (WGS) entry which is preliminary data.</text>
</comment>
<dbReference type="GO" id="GO:0071770">
    <property type="term" value="P:DIM/DIP cell wall layer assembly"/>
    <property type="evidence" value="ECO:0007669"/>
    <property type="project" value="TreeGrafter"/>
</dbReference>
<keyword evidence="1" id="KW-0596">Phosphopantetheine</keyword>
<dbReference type="InterPro" id="IPR049551">
    <property type="entry name" value="PKS_DH_C"/>
</dbReference>
<dbReference type="SUPFAM" id="SSF53474">
    <property type="entry name" value="alpha/beta-Hydrolases"/>
    <property type="match status" value="1"/>
</dbReference>
<dbReference type="Gene3D" id="3.40.50.1820">
    <property type="entry name" value="alpha/beta hydrolase"/>
    <property type="match status" value="1"/>
</dbReference>
<dbReference type="Pfam" id="PF00550">
    <property type="entry name" value="PP-binding"/>
    <property type="match status" value="1"/>
</dbReference>
<dbReference type="InterPro" id="IPR001031">
    <property type="entry name" value="Thioesterase"/>
</dbReference>
<dbReference type="InterPro" id="IPR036736">
    <property type="entry name" value="ACP-like_sf"/>
</dbReference>
<dbReference type="Pfam" id="PF22621">
    <property type="entry name" value="CurL-like_PKS_C"/>
    <property type="match status" value="1"/>
</dbReference>
<dbReference type="InterPro" id="IPR001227">
    <property type="entry name" value="Ac_transferase_dom_sf"/>
</dbReference>
<evidence type="ECO:0000259" key="10">
    <source>
        <dbReference type="PROSITE" id="PS52019"/>
    </source>
</evidence>
<reference evidence="11 12" key="1">
    <citation type="submission" date="2017-08" db="EMBL/GenBank/DDBJ databases">
        <title>Infants hospitalized years apart are colonized by the same room-sourced microbial strains.</title>
        <authorList>
            <person name="Brooks B."/>
            <person name="Olm M.R."/>
            <person name="Firek B.A."/>
            <person name="Baker R."/>
            <person name="Thomas B.C."/>
            <person name="Morowitz M.J."/>
            <person name="Banfield J.F."/>
        </authorList>
    </citation>
    <scope>NUCLEOTIDE SEQUENCE [LARGE SCALE GENOMIC DNA]</scope>
    <source>
        <strain evidence="11">S2_005_002_R2_34</strain>
    </source>
</reference>
<dbReference type="SMART" id="SM00827">
    <property type="entry name" value="PKS_AT"/>
    <property type="match status" value="1"/>
</dbReference>
<dbReference type="PROSITE" id="PS52019">
    <property type="entry name" value="PKS_MFAS_DH"/>
    <property type="match status" value="1"/>
</dbReference>
<dbReference type="InterPro" id="IPR049490">
    <property type="entry name" value="C883_1060-like_KR_N"/>
</dbReference>
<dbReference type="GO" id="GO:0031177">
    <property type="term" value="F:phosphopantetheine binding"/>
    <property type="evidence" value="ECO:0007669"/>
    <property type="project" value="InterPro"/>
</dbReference>
<dbReference type="PROSITE" id="PS50075">
    <property type="entry name" value="CARRIER"/>
    <property type="match status" value="1"/>
</dbReference>
<dbReference type="Pfam" id="PF14765">
    <property type="entry name" value="PS-DH"/>
    <property type="match status" value="1"/>
</dbReference>
<evidence type="ECO:0000256" key="5">
    <source>
        <dbReference type="ARBA" id="ARBA00023098"/>
    </source>
</evidence>
<dbReference type="InterPro" id="IPR016039">
    <property type="entry name" value="Thiolase-like"/>
</dbReference>
<dbReference type="Pfam" id="PF00975">
    <property type="entry name" value="Thioesterase"/>
    <property type="match status" value="1"/>
</dbReference>
<sequence>MSNEHDIAIVGMAAHLPGAGDVATYWENLRAGVESIRVLSEAELLAAGEAPEALRDPNYVRAAAPLDGFDRFDAEFFGFGPKEAAILDPQHRQFLEVAWEALEDAGHVPGKFRGAIGVWAGCGMGSYFYFNLCRNPGLVADTGLFLLRHTGNDKDFLATRASHVFDLRGPSINVQTACSTSLVAVHYACQSLLSGECDMALAGGVTIELPQGRGYHFKEGEILSPDGHCHAFDHRARGTVFGSGAGVVALRRLGDALADGDHVWAVIRGGAVNNDGAAKAGYLAPSVDGQAKAIAEAHAVAGITADTIGYVECHGTGTAIGDPIEVAALTQAFRETTARTGFCKLGSVKTNIGHCDTAAGVAGLIKSALALTHAEIPPSLGYEAPNPSIDFAASPFAVAAALTPWPRGATPRRAGVNALGVGGTNAHLVLEEAPEPAAPEASDWPYQILTLSARSKAALDGNAKALAAHLRANPDLDLADVAFTLREGRRDFERRRVLVAGGVAEAAELLESGEPRRVFDHVALGEDPELVFLFPGGGAQYAGMARDLYETEPVFREWMDRGLEVLAPRLDFDPRALWLPEPGREAEAEAALRRPSVQLPLIMIVEYALARLWMSWGARPAALIGHSMGENTAACLAGVMRFEDCVGLVHLRGQLFDTLAPGGMLSVSLPAEELRALMPPELDLAAVNAPGLCVASGPLDALAALAAELGRREIDCQRIPIDVAAHSRMLDPILPRFRAYLAGLDLRVPEIPIVSNRTGTFLTAAEATDPDYWTGHLRGAVRFADCLATLAGEPRVFLEVGPGKALASLARAQGTIPANQVLSTLRHAREEIADDAYFLGVLGRLTALGLPMDWEPIWGTARRRRLSLPTYAFQRASYFIEPSEPVAAPEGAARMGAVADFGWRPVWLPRLAECEIDVAAGIGTAPKETWLLFMDAVGIGTRLADRLRAAGHRVIEARAGDAFARIGPDTFVLAPEQGAEGFARMIRDLVAEAAVPTRIAHLWLLTREETFRPGSSFFHRNKEQGFYALLHLAQALATEAPEAPAHLVAVTSGAVRVADEPLPYPEKATVLGPVGVIPRELAGVTCALLDVEVPAGGRRRVAAALDALAERVLEELLAEPANGVAALRGARRLALDYRRAPLPEAPAGAEVDGAWLITGGFGGIGQAVAEDLARRGAAKLVLVARDAPAGPAPTGAAGRRAAMVARLEALGAEVLTVAADVCDIEEMRAGIARAEARFGRIAGVVHAAGVVRDGGLVGKTVGEIEEVFAAKIQGTRVLDTLFPDGTLDRLVLFSSSSTVTNPAGQVDYVAANAYLNAFADARRGGATRVLAIAWGIWAEIGMAAEAMAARLGAGPPEPDRPIDLPLLKIAATTADGAREFRATLSARETWVLDEHRTGAGAAVLPGTGTLEIAAEAWRAAGWTGAFEIRDLVFARPFAVADGTGRELRVRLDPEADGARFEVRGAVVLDGRAGAELTAQGTLAPAAVPRPPRLDLAALRARLGAPVTATDGETLVSPQEAHLAFGPRWRVLRSTRLGDGEGLAELALPPAARGDLGQGWSLHPALMDLATGWAMALIPGYAPTHLWVPMSYGLVRVHAPLGERIVSHVRIAAGASADQGAVAFDVTLCDSEGAVLVEVSRFTIRRVAAGRDFGATDAPAPGLVAFDAAPGAARAPLSPAEARLARDLARGIRPEEGVEAFRRALAGPWSRVVVSALDLDGLRAEADRPLQVLAPPKGFDRPALDSAFVAPRDPLEARLADFWRGLLGVAEVGVEDSFFDLGGHSLIAARLFVMIRKEWGVDLPISALFEAPTIARIAALVAARAPGARGGEEVAAPVVARPPRYTHLVPMHSGAPGPGTPLFLVAGMFGNVLNLRHLAHLLGPDRPVYGLQAKGLHGGEEPHRTFEAAAASCLAELREIQPDGPYLLGGFSGGGITAYEMARQLGPEAVAALVMLDTPIPARPPLSRRDRLLIRGRELRAGGAAFVTGWARAKWRYEATRLRDRFAPPAPVAEPHAFHDKRIEAAFLGALPLYATPRWEGPLLLLRPPLDPRWRVSGGRFVDAEREYVYPDNDWTRFAPRTEVIEVPGDHDSMVLEPNVRVLVARLRTALAAADRATAARLAAE</sequence>
<dbReference type="Pfam" id="PF00698">
    <property type="entry name" value="Acyl_transf_1"/>
    <property type="match status" value="1"/>
</dbReference>
<dbReference type="Pfam" id="PF00109">
    <property type="entry name" value="ketoacyl-synt"/>
    <property type="match status" value="1"/>
</dbReference>
<feature type="region of interest" description="C-terminal hotdog fold" evidence="7">
    <location>
        <begin position="1503"/>
        <end position="1652"/>
    </location>
</feature>
<keyword evidence="3" id="KW-0808">Transferase</keyword>
<gene>
    <name evidence="11" type="ORF">DI556_04875</name>
</gene>
<dbReference type="InterPro" id="IPR014043">
    <property type="entry name" value="Acyl_transferase_dom"/>
</dbReference>
<evidence type="ECO:0000259" key="9">
    <source>
        <dbReference type="PROSITE" id="PS52004"/>
    </source>
</evidence>
<evidence type="ECO:0000256" key="6">
    <source>
        <dbReference type="ARBA" id="ARBA00023268"/>
    </source>
</evidence>
<evidence type="ECO:0000256" key="7">
    <source>
        <dbReference type="PROSITE-ProRule" id="PRU01363"/>
    </source>
</evidence>
<dbReference type="CDD" id="cd00833">
    <property type="entry name" value="PKS"/>
    <property type="match status" value="1"/>
</dbReference>
<dbReference type="PANTHER" id="PTHR43775:SF37">
    <property type="entry name" value="SI:DKEY-61P9.11"/>
    <property type="match status" value="1"/>
</dbReference>
<keyword evidence="6" id="KW-0511">Multifunctional enzyme</keyword>
<dbReference type="InterPro" id="IPR013968">
    <property type="entry name" value="PKS_KR"/>
</dbReference>
<feature type="domain" description="PKS/mFAS DH" evidence="10">
    <location>
        <begin position="1364"/>
        <end position="1652"/>
    </location>
</feature>
<evidence type="ECO:0000259" key="8">
    <source>
        <dbReference type="PROSITE" id="PS50075"/>
    </source>
</evidence>
<dbReference type="GO" id="GO:0006633">
    <property type="term" value="P:fatty acid biosynthetic process"/>
    <property type="evidence" value="ECO:0007669"/>
    <property type="project" value="InterPro"/>
</dbReference>
<keyword evidence="2" id="KW-0597">Phosphoprotein</keyword>
<dbReference type="SMART" id="SM00826">
    <property type="entry name" value="PKS_DH"/>
    <property type="match status" value="1"/>
</dbReference>
<dbReference type="SMART" id="SM00825">
    <property type="entry name" value="PKS_KS"/>
    <property type="match status" value="1"/>
</dbReference>
<dbReference type="InterPro" id="IPR016035">
    <property type="entry name" value="Acyl_Trfase/lysoPLipase"/>
</dbReference>
<dbReference type="InterPro" id="IPR009081">
    <property type="entry name" value="PP-bd_ACP"/>
</dbReference>
<dbReference type="Pfam" id="PF21394">
    <property type="entry name" value="Beta-ketacyl_N"/>
    <property type="match status" value="1"/>
</dbReference>
<dbReference type="SUPFAM" id="SSF55048">
    <property type="entry name" value="Probable ACP-binding domain of malonyl-CoA ACP transacylase"/>
    <property type="match status" value="1"/>
</dbReference>
<dbReference type="Gene3D" id="1.10.1200.10">
    <property type="entry name" value="ACP-like"/>
    <property type="match status" value="1"/>
</dbReference>
<feature type="active site" description="Proton donor; for dehydratase activity" evidence="7">
    <location>
        <position position="1567"/>
    </location>
</feature>
<dbReference type="GO" id="GO:0044550">
    <property type="term" value="P:secondary metabolite biosynthetic process"/>
    <property type="evidence" value="ECO:0007669"/>
    <property type="project" value="UniProtKB-ARBA"/>
</dbReference>
<dbReference type="InterPro" id="IPR036291">
    <property type="entry name" value="NAD(P)-bd_dom_sf"/>
</dbReference>
<dbReference type="InterPro" id="IPR016036">
    <property type="entry name" value="Malonyl_transacylase_ACP-bd"/>
</dbReference>
<dbReference type="InterPro" id="IPR018201">
    <property type="entry name" value="Ketoacyl_synth_AS"/>
</dbReference>
<evidence type="ECO:0000256" key="3">
    <source>
        <dbReference type="ARBA" id="ARBA00022679"/>
    </source>
</evidence>
<dbReference type="InterPro" id="IPR049900">
    <property type="entry name" value="PKS_mFAS_DH"/>
</dbReference>
<dbReference type="InterPro" id="IPR042104">
    <property type="entry name" value="PKS_dehydratase_sf"/>
</dbReference>
<dbReference type="SMART" id="SM00822">
    <property type="entry name" value="PKS_KR"/>
    <property type="match status" value="1"/>
</dbReference>
<feature type="domain" description="Carrier" evidence="8">
    <location>
        <begin position="1749"/>
        <end position="1824"/>
    </location>
</feature>